<evidence type="ECO:0000256" key="1">
    <source>
        <dbReference type="SAM" id="SignalP"/>
    </source>
</evidence>
<name>A2SD44_METPP</name>
<dbReference type="AlphaFoldDB" id="A2SD44"/>
<dbReference type="STRING" id="420662.Mpe_A0521"/>
<dbReference type="KEGG" id="mpt:Mpe_A0521"/>
<proteinExistence type="predicted"/>
<dbReference type="Proteomes" id="UP000000366">
    <property type="component" value="Chromosome"/>
</dbReference>
<protein>
    <recommendedName>
        <fullName evidence="4">Outer membrane protein beta-barrel domain-containing protein</fullName>
    </recommendedName>
</protein>
<dbReference type="HOGENOM" id="CLU_1358318_0_0_4"/>
<dbReference type="Gene3D" id="2.40.160.170">
    <property type="match status" value="1"/>
</dbReference>
<organism evidence="2 3">
    <name type="scientific">Methylibium petroleiphilum (strain ATCC BAA-1232 / LMG 22953 / PM1)</name>
    <dbReference type="NCBI Taxonomy" id="420662"/>
    <lineage>
        <taxon>Bacteria</taxon>
        <taxon>Pseudomonadati</taxon>
        <taxon>Pseudomonadota</taxon>
        <taxon>Betaproteobacteria</taxon>
        <taxon>Burkholderiales</taxon>
        <taxon>Sphaerotilaceae</taxon>
        <taxon>Methylibium</taxon>
    </lineage>
</organism>
<dbReference type="eggNOG" id="ENOG5033011">
    <property type="taxonomic scope" value="Bacteria"/>
</dbReference>
<dbReference type="RefSeq" id="WP_011828121.1">
    <property type="nucleotide sequence ID" value="NC_008825.1"/>
</dbReference>
<keyword evidence="1" id="KW-0732">Signal</keyword>
<reference evidence="2 3" key="1">
    <citation type="journal article" date="2007" name="J. Bacteriol.">
        <title>Whole-genome analysis of the methyl tert-butyl ether-degrading beta-proteobacterium Methylibium petroleiphilum PM1.</title>
        <authorList>
            <person name="Kane S.R."/>
            <person name="Chakicherla A.Y."/>
            <person name="Chain P.S.G."/>
            <person name="Schmidt R."/>
            <person name="Shin M.W."/>
            <person name="Legler T.C."/>
            <person name="Scow K.M."/>
            <person name="Larimer F.W."/>
            <person name="Lucas S.M."/>
            <person name="Richardson P.M."/>
            <person name="Hristova K.R."/>
        </authorList>
    </citation>
    <scope>NUCLEOTIDE SEQUENCE [LARGE SCALE GENOMIC DNA]</scope>
    <source>
        <strain evidence="3">ATCC BAA-1232 / LMG 22953 / PM1</strain>
    </source>
</reference>
<feature type="chain" id="PRO_5002646205" description="Outer membrane protein beta-barrel domain-containing protein" evidence="1">
    <location>
        <begin position="28"/>
        <end position="229"/>
    </location>
</feature>
<evidence type="ECO:0000313" key="3">
    <source>
        <dbReference type="Proteomes" id="UP000000366"/>
    </source>
</evidence>
<feature type="signal peptide" evidence="1">
    <location>
        <begin position="1"/>
        <end position="27"/>
    </location>
</feature>
<keyword evidence="3" id="KW-1185">Reference proteome</keyword>
<gene>
    <name evidence="2" type="ordered locus">Mpe_A0521</name>
</gene>
<evidence type="ECO:0000313" key="2">
    <source>
        <dbReference type="EMBL" id="ABM93483.1"/>
    </source>
</evidence>
<accession>A2SD44</accession>
<evidence type="ECO:0008006" key="4">
    <source>
        <dbReference type="Google" id="ProtNLM"/>
    </source>
</evidence>
<sequence>MPVCRTLFRPTLPLVFAMAAGVTPAWSGEPITSSPHAGGLGLRGSDSIWPRWQGRLGLISGSPAALAGGRYDPGLDTITAYGGERPQQSLSLFGDYYFFQQGIAGAGYSGGLRATGGLIYGPRSAAWSSLPSGLTALSGSFSAVRRNFSLANPGLGTEEGNSSVPYVGVGYTGLQSLRATGGGWGFSADVGLVALQPRSAVRFGQQGLSDSLRDLQLSPLLQLGASYSF</sequence>
<dbReference type="EMBL" id="CP000555">
    <property type="protein sequence ID" value="ABM93483.1"/>
    <property type="molecule type" value="Genomic_DNA"/>
</dbReference>